<dbReference type="OrthoDB" id="10358195at2759"/>
<name>A0A2T7D6H5_9POAL</name>
<reference evidence="2 3" key="1">
    <citation type="submission" date="2018-04" db="EMBL/GenBank/DDBJ databases">
        <title>WGS assembly of Panicum hallii var. hallii HAL2.</title>
        <authorList>
            <person name="Lovell J."/>
            <person name="Jenkins J."/>
            <person name="Lowry D."/>
            <person name="Mamidi S."/>
            <person name="Sreedasyam A."/>
            <person name="Weng X."/>
            <person name="Barry K."/>
            <person name="Bonette J."/>
            <person name="Campitelli B."/>
            <person name="Daum C."/>
            <person name="Gordon S."/>
            <person name="Gould B."/>
            <person name="Lipzen A."/>
            <person name="MacQueen A."/>
            <person name="Palacio-Mejia J."/>
            <person name="Plott C."/>
            <person name="Shakirov E."/>
            <person name="Shu S."/>
            <person name="Yoshinaga Y."/>
            <person name="Zane M."/>
            <person name="Rokhsar D."/>
            <person name="Grimwood J."/>
            <person name="Schmutz J."/>
            <person name="Juenger T."/>
        </authorList>
    </citation>
    <scope>NUCLEOTIDE SEQUENCE [LARGE SCALE GENOMIC DNA]</scope>
    <source>
        <strain evidence="3">cv. HAL2</strain>
    </source>
</reference>
<feature type="compositionally biased region" description="Basic and acidic residues" evidence="1">
    <location>
        <begin position="75"/>
        <end position="85"/>
    </location>
</feature>
<sequence>MLSAQGSNKQAKHPAAKGTHGVVSLTRESMVQSKPEYPASAPADGKTAPSKAASKATVTPLPTNSRASTQPLFEAHAKSAKETKPTGKGSTNPTGAR</sequence>
<evidence type="ECO:0000313" key="2">
    <source>
        <dbReference type="EMBL" id="PUZ51150.1"/>
    </source>
</evidence>
<protein>
    <submittedName>
        <fullName evidence="2">Uncharacterized protein</fullName>
    </submittedName>
</protein>
<proteinExistence type="predicted"/>
<feature type="compositionally biased region" description="Low complexity" evidence="1">
    <location>
        <begin position="46"/>
        <end position="57"/>
    </location>
</feature>
<evidence type="ECO:0000313" key="3">
    <source>
        <dbReference type="Proteomes" id="UP000244336"/>
    </source>
</evidence>
<dbReference type="AlphaFoldDB" id="A0A2T7D6H5"/>
<gene>
    <name evidence="2" type="ORF">GQ55_6G154400</name>
</gene>
<dbReference type="Gramene" id="PUZ51150">
    <property type="protein sequence ID" value="PUZ51150"/>
    <property type="gene ID" value="GQ55_6G154400"/>
</dbReference>
<accession>A0A2T7D6H5</accession>
<evidence type="ECO:0000256" key="1">
    <source>
        <dbReference type="SAM" id="MobiDB-lite"/>
    </source>
</evidence>
<keyword evidence="3" id="KW-1185">Reference proteome</keyword>
<feature type="region of interest" description="Disordered" evidence="1">
    <location>
        <begin position="1"/>
        <end position="97"/>
    </location>
</feature>
<dbReference type="EMBL" id="CM009754">
    <property type="protein sequence ID" value="PUZ51150.1"/>
    <property type="molecule type" value="Genomic_DNA"/>
</dbReference>
<feature type="compositionally biased region" description="Polar residues" evidence="1">
    <location>
        <begin position="60"/>
        <end position="71"/>
    </location>
</feature>
<feature type="compositionally biased region" description="Polar residues" evidence="1">
    <location>
        <begin position="88"/>
        <end position="97"/>
    </location>
</feature>
<organism evidence="2 3">
    <name type="scientific">Panicum hallii var. hallii</name>
    <dbReference type="NCBI Taxonomy" id="1504633"/>
    <lineage>
        <taxon>Eukaryota</taxon>
        <taxon>Viridiplantae</taxon>
        <taxon>Streptophyta</taxon>
        <taxon>Embryophyta</taxon>
        <taxon>Tracheophyta</taxon>
        <taxon>Spermatophyta</taxon>
        <taxon>Magnoliopsida</taxon>
        <taxon>Liliopsida</taxon>
        <taxon>Poales</taxon>
        <taxon>Poaceae</taxon>
        <taxon>PACMAD clade</taxon>
        <taxon>Panicoideae</taxon>
        <taxon>Panicodae</taxon>
        <taxon>Paniceae</taxon>
        <taxon>Panicinae</taxon>
        <taxon>Panicum</taxon>
        <taxon>Panicum sect. Panicum</taxon>
    </lineage>
</organism>
<dbReference type="Proteomes" id="UP000244336">
    <property type="component" value="Chromosome 6"/>
</dbReference>